<keyword evidence="1" id="KW-0812">Transmembrane</keyword>
<evidence type="ECO:0000313" key="3">
    <source>
        <dbReference type="Proteomes" id="UP000054302"/>
    </source>
</evidence>
<organism evidence="2 3">
    <name type="scientific">Exophiala mesophila</name>
    <name type="common">Black yeast-like fungus</name>
    <dbReference type="NCBI Taxonomy" id="212818"/>
    <lineage>
        <taxon>Eukaryota</taxon>
        <taxon>Fungi</taxon>
        <taxon>Dikarya</taxon>
        <taxon>Ascomycota</taxon>
        <taxon>Pezizomycotina</taxon>
        <taxon>Eurotiomycetes</taxon>
        <taxon>Chaetothyriomycetidae</taxon>
        <taxon>Chaetothyriales</taxon>
        <taxon>Herpotrichiellaceae</taxon>
        <taxon>Exophiala</taxon>
    </lineage>
</organism>
<dbReference type="HOGENOM" id="CLU_191093_0_0_1"/>
<evidence type="ECO:0000313" key="2">
    <source>
        <dbReference type="EMBL" id="KIV93683.1"/>
    </source>
</evidence>
<keyword evidence="1" id="KW-1133">Transmembrane helix</keyword>
<sequence>MPERPPPNPVPQSSIPGYRPAPYFTRGNKWLLASFFFIPTISYIWLKRLEAKSRQENKIMEEEGRKNWIQTERQRLASKDLSVTVGRSGGGV</sequence>
<protein>
    <submittedName>
        <fullName evidence="2">Uncharacterized protein</fullName>
    </submittedName>
</protein>
<evidence type="ECO:0000256" key="1">
    <source>
        <dbReference type="SAM" id="Phobius"/>
    </source>
</evidence>
<dbReference type="EMBL" id="KN847522">
    <property type="protein sequence ID" value="KIV93683.1"/>
    <property type="molecule type" value="Genomic_DNA"/>
</dbReference>
<keyword evidence="3" id="KW-1185">Reference proteome</keyword>
<reference evidence="2 3" key="1">
    <citation type="submission" date="2015-01" db="EMBL/GenBank/DDBJ databases">
        <title>The Genome Sequence of Exophiala mesophila CBS40295.</title>
        <authorList>
            <consortium name="The Broad Institute Genomics Platform"/>
            <person name="Cuomo C."/>
            <person name="de Hoog S."/>
            <person name="Gorbushina A."/>
            <person name="Stielow B."/>
            <person name="Teixiera M."/>
            <person name="Abouelleil A."/>
            <person name="Chapman S.B."/>
            <person name="Priest M."/>
            <person name="Young S.K."/>
            <person name="Wortman J."/>
            <person name="Nusbaum C."/>
            <person name="Birren B."/>
        </authorList>
    </citation>
    <scope>NUCLEOTIDE SEQUENCE [LARGE SCALE GENOMIC DNA]</scope>
    <source>
        <strain evidence="2 3">CBS 40295</strain>
    </source>
</reference>
<keyword evidence="1" id="KW-0472">Membrane</keyword>
<gene>
    <name evidence="2" type="ORF">PV10_04878</name>
</gene>
<dbReference type="OrthoDB" id="4158312at2759"/>
<dbReference type="AlphaFoldDB" id="A0A0D2A3U9"/>
<proteinExistence type="predicted"/>
<dbReference type="VEuPathDB" id="FungiDB:PV10_04878"/>
<dbReference type="OMA" id="WIQTERQ"/>
<dbReference type="RefSeq" id="XP_016225257.1">
    <property type="nucleotide sequence ID" value="XM_016369469.1"/>
</dbReference>
<dbReference type="Proteomes" id="UP000054302">
    <property type="component" value="Unassembled WGS sequence"/>
</dbReference>
<name>A0A0D2A3U9_EXOME</name>
<feature type="transmembrane region" description="Helical" evidence="1">
    <location>
        <begin position="30"/>
        <end position="46"/>
    </location>
</feature>
<dbReference type="GeneID" id="27322723"/>
<accession>A0A0D2A3U9</accession>